<sequence length="116" mass="13333">MIVLIGGESHTGKTLLAQRLLETYHYPYMSLDHLKMGFIKGLKNPPFSVEEDSKIAAFLWDIVLGIIETCNENEQNLILEGIYIKPKDVRILLDSYPFSPIKVFFHLFKAIYSKTL</sequence>
<dbReference type="RefSeq" id="WP_052089040.1">
    <property type="nucleotide sequence ID" value="NZ_FZNF01000042.1"/>
</dbReference>
<protein>
    <recommendedName>
        <fullName evidence="3">Adenylate kinase</fullName>
    </recommendedName>
</protein>
<comment type="caution">
    <text evidence="1">The sequence shown here is derived from an EMBL/GenBank/DDBJ whole genome shotgun (WGS) entry which is preliminary data.</text>
</comment>
<evidence type="ECO:0008006" key="3">
    <source>
        <dbReference type="Google" id="ProtNLM"/>
    </source>
</evidence>
<dbReference type="SUPFAM" id="SSF52540">
    <property type="entry name" value="P-loop containing nucleoside triphosphate hydrolases"/>
    <property type="match status" value="1"/>
</dbReference>
<dbReference type="AlphaFoldDB" id="A0A4U8TEW8"/>
<dbReference type="InterPro" id="IPR027417">
    <property type="entry name" value="P-loop_NTPase"/>
</dbReference>
<reference evidence="1 2" key="1">
    <citation type="journal article" date="2014" name="Genome Announc.">
        <title>Draft genome sequences of eight enterohepatic helicobacter species isolated from both laboratory and wild rodents.</title>
        <authorList>
            <person name="Sheh A."/>
            <person name="Shen Z."/>
            <person name="Fox J.G."/>
        </authorList>
    </citation>
    <scope>NUCLEOTIDE SEQUENCE [LARGE SCALE GENOMIC DNA]</scope>
    <source>
        <strain evidence="1 2">ATCC 49310</strain>
    </source>
</reference>
<evidence type="ECO:0000313" key="1">
    <source>
        <dbReference type="EMBL" id="TLD98619.1"/>
    </source>
</evidence>
<dbReference type="Gene3D" id="3.40.50.300">
    <property type="entry name" value="P-loop containing nucleotide triphosphate hydrolases"/>
    <property type="match status" value="1"/>
</dbReference>
<proteinExistence type="predicted"/>
<organism evidence="1 2">
    <name type="scientific">Helicobacter trogontum</name>
    <dbReference type="NCBI Taxonomy" id="50960"/>
    <lineage>
        <taxon>Bacteria</taxon>
        <taxon>Pseudomonadati</taxon>
        <taxon>Campylobacterota</taxon>
        <taxon>Epsilonproteobacteria</taxon>
        <taxon>Campylobacterales</taxon>
        <taxon>Helicobacteraceae</taxon>
        <taxon>Helicobacter</taxon>
    </lineage>
</organism>
<dbReference type="Proteomes" id="UP000029861">
    <property type="component" value="Unassembled WGS sequence"/>
</dbReference>
<dbReference type="EMBL" id="JRPK02000009">
    <property type="protein sequence ID" value="TLD98619.1"/>
    <property type="molecule type" value="Genomic_DNA"/>
</dbReference>
<evidence type="ECO:0000313" key="2">
    <source>
        <dbReference type="Proteomes" id="UP000029861"/>
    </source>
</evidence>
<accession>A0A4U8TEW8</accession>
<gene>
    <name evidence="1" type="ORF">LS80_004020</name>
</gene>
<name>A0A4U8TEW8_9HELI</name>